<proteinExistence type="predicted"/>
<evidence type="ECO:0000256" key="1">
    <source>
        <dbReference type="SAM" id="MobiDB-lite"/>
    </source>
</evidence>
<dbReference type="EMBL" id="MN740537">
    <property type="protein sequence ID" value="QHU32304.1"/>
    <property type="molecule type" value="Genomic_DNA"/>
</dbReference>
<reference evidence="2" key="1">
    <citation type="journal article" date="2020" name="Nature">
        <title>Giant virus diversity and host interactions through global metagenomics.</title>
        <authorList>
            <person name="Schulz F."/>
            <person name="Roux S."/>
            <person name="Paez-Espino D."/>
            <person name="Jungbluth S."/>
            <person name="Walsh D.A."/>
            <person name="Denef V.J."/>
            <person name="McMahon K.D."/>
            <person name="Konstantinidis K.T."/>
            <person name="Eloe-Fadrosh E.A."/>
            <person name="Kyrpides N.C."/>
            <person name="Woyke T."/>
        </authorList>
    </citation>
    <scope>NUCLEOTIDE SEQUENCE</scope>
    <source>
        <strain evidence="2">GVMAG-M-3300027963-9</strain>
    </source>
</reference>
<feature type="region of interest" description="Disordered" evidence="1">
    <location>
        <begin position="1"/>
        <end position="39"/>
    </location>
</feature>
<dbReference type="AlphaFoldDB" id="A0A6C0LRW5"/>
<feature type="compositionally biased region" description="Basic residues" evidence="1">
    <location>
        <begin position="1"/>
        <end position="28"/>
    </location>
</feature>
<feature type="region of interest" description="Disordered" evidence="1">
    <location>
        <begin position="190"/>
        <end position="224"/>
    </location>
</feature>
<feature type="compositionally biased region" description="Basic residues" evidence="1">
    <location>
        <begin position="196"/>
        <end position="224"/>
    </location>
</feature>
<organism evidence="2">
    <name type="scientific">viral metagenome</name>
    <dbReference type="NCBI Taxonomy" id="1070528"/>
    <lineage>
        <taxon>unclassified sequences</taxon>
        <taxon>metagenomes</taxon>
        <taxon>organismal metagenomes</taxon>
    </lineage>
</organism>
<protein>
    <submittedName>
        <fullName evidence="2">Uncharacterized protein</fullName>
    </submittedName>
</protein>
<evidence type="ECO:0000313" key="2">
    <source>
        <dbReference type="EMBL" id="QHU32304.1"/>
    </source>
</evidence>
<name>A0A6C0LRW5_9ZZZZ</name>
<sequence>MVKSRKDRNRKSRNNRSNRRNRLTRNRRQNGGGGGAGWSPFGAISPQAYWVVENKPYDACLAATRPGQISYQPTGGLPGMSSGLQKGGRYTNNLEAGTLAGFAQIDKVSCTPNLTDPLNPPAPTSNYSSPVLTRLQTGGVGLVGASDTGVYEAPTARYTVNPPNQTIMASTGVPIAINLPLNPTLISRACLQTGGKNRKNRKTERKNRKDRKDRKERKERKNRN</sequence>
<accession>A0A6C0LRW5</accession>